<dbReference type="EMBL" id="CP146609">
    <property type="protein sequence ID" value="WWX22144.1"/>
    <property type="molecule type" value="Genomic_DNA"/>
</dbReference>
<evidence type="ECO:0000256" key="8">
    <source>
        <dbReference type="ARBA" id="ARBA00023012"/>
    </source>
</evidence>
<keyword evidence="6" id="KW-0418">Kinase</keyword>
<reference evidence="11 12" key="1">
    <citation type="submission" date="2024-03" db="EMBL/GenBank/DDBJ databases">
        <title>Phenotype and Genome Characterization of a Sulfate-Reducing Bacterium Pseudodesulfovibrio sp. strain 5S69, isolated from Petroleum Reservoir in Tatarstan (Russia).</title>
        <authorList>
            <person name="Bidzhieva S.K."/>
            <person name="Kadnikov V."/>
            <person name="Tourova T.P."/>
            <person name="Samigullina S.R."/>
            <person name="Sokolova D.S."/>
            <person name="Poltaraus A.B."/>
            <person name="Avtukh A.N."/>
            <person name="Tereshina V.M."/>
            <person name="Mardanov A.V."/>
            <person name="Nazina T.N."/>
        </authorList>
    </citation>
    <scope>NUCLEOTIDE SEQUENCE [LARGE SCALE GENOMIC DNA]</scope>
    <source>
        <strain evidence="11 12">5S69</strain>
    </source>
</reference>
<accession>A0ABZ2IXH4</accession>
<evidence type="ECO:0000256" key="6">
    <source>
        <dbReference type="ARBA" id="ARBA00022777"/>
    </source>
</evidence>
<keyword evidence="3" id="KW-0597">Phosphoprotein</keyword>
<evidence type="ECO:0000256" key="1">
    <source>
        <dbReference type="ARBA" id="ARBA00000085"/>
    </source>
</evidence>
<dbReference type="Proteomes" id="UP001385389">
    <property type="component" value="Chromosome"/>
</dbReference>
<dbReference type="SUPFAM" id="SSF55874">
    <property type="entry name" value="ATPase domain of HSP90 chaperone/DNA topoisomerase II/histidine kinase"/>
    <property type="match status" value="1"/>
</dbReference>
<dbReference type="PROSITE" id="PS50109">
    <property type="entry name" value="HIS_KIN"/>
    <property type="match status" value="1"/>
</dbReference>
<dbReference type="PRINTS" id="PR00344">
    <property type="entry name" value="BCTRLSENSOR"/>
</dbReference>
<sequence length="558" mass="61680">MTSTPYSRLKWYLVLITLGLSLVPLFALGYVIHSEFRQTYEEKLADNLRLMVANRRDAISMFLNERVVQLQMLADIHSFDEMSHQAYLNKVFDAVHGTSSSFFDIGVIGQNGGHEAYCGPFDLMDVNYRDEPWFHQVMLKGLYISDVFMGFRNFPHFIIAVKRQEAGRTWILRATIDSEVFTSLVRNVRTGKQGDAYIVNDKDVLQTPSRFGGKALTRVALPVQLQGEGVEIQSWRQDGVPVIAGITPLPNTNWRLVIMENPEEGLSPLVRTRSLIYALLGACALMIFLGAYLTVSSAVARLRASDRQRAAMDAAVMQSSKMASLGKLAAGVAHEVNNPLSIIRESAGWIRDIINDGELGDGPAVDELQEAVSDIDRHVERARTVTHRMLGFARRMEPLQEDVDVNMLANQTASFLENETRHRNIELKTDLDPELPLITTDANQLQQVLLNLLENAIDAIERDGEITVVTRAAGDGVVLSIADSGEGISRENLAKVFDPFFTTKPTGEGTGLGLSIVYSTLSKLGGTIKVNSEPGQGSTFTIRLPFTGPQFPGGKEEP</sequence>
<dbReference type="PANTHER" id="PTHR43065:SF46">
    <property type="entry name" value="C4-DICARBOXYLATE TRANSPORT SENSOR PROTEIN DCTB"/>
    <property type="match status" value="1"/>
</dbReference>
<protein>
    <recommendedName>
        <fullName evidence="2">histidine kinase</fullName>
        <ecNumber evidence="2">2.7.13.3</ecNumber>
    </recommendedName>
</protein>
<dbReference type="EC" id="2.7.13.3" evidence="2"/>
<proteinExistence type="predicted"/>
<dbReference type="Gene3D" id="3.30.565.10">
    <property type="entry name" value="Histidine kinase-like ATPase, C-terminal domain"/>
    <property type="match status" value="1"/>
</dbReference>
<dbReference type="GO" id="GO:0005524">
    <property type="term" value="F:ATP binding"/>
    <property type="evidence" value="ECO:0007669"/>
    <property type="project" value="UniProtKB-KW"/>
</dbReference>
<keyword evidence="12" id="KW-1185">Reference proteome</keyword>
<feature type="transmembrane region" description="Helical" evidence="9">
    <location>
        <begin position="275"/>
        <end position="300"/>
    </location>
</feature>
<evidence type="ECO:0000256" key="2">
    <source>
        <dbReference type="ARBA" id="ARBA00012438"/>
    </source>
</evidence>
<gene>
    <name evidence="11" type="ORF">V8V93_17070</name>
</gene>
<dbReference type="CDD" id="cd00082">
    <property type="entry name" value="HisKA"/>
    <property type="match status" value="1"/>
</dbReference>
<dbReference type="SMART" id="SM00387">
    <property type="entry name" value="HATPase_c"/>
    <property type="match status" value="1"/>
</dbReference>
<organism evidence="11 12">
    <name type="scientific">Pseudodesulfovibrio methanolicus</name>
    <dbReference type="NCBI Taxonomy" id="3126690"/>
    <lineage>
        <taxon>Bacteria</taxon>
        <taxon>Pseudomonadati</taxon>
        <taxon>Thermodesulfobacteriota</taxon>
        <taxon>Desulfovibrionia</taxon>
        <taxon>Desulfovibrionales</taxon>
        <taxon>Desulfovibrionaceae</taxon>
    </lineage>
</organism>
<evidence type="ECO:0000313" key="12">
    <source>
        <dbReference type="Proteomes" id="UP001385389"/>
    </source>
</evidence>
<evidence type="ECO:0000259" key="10">
    <source>
        <dbReference type="PROSITE" id="PS50109"/>
    </source>
</evidence>
<keyword evidence="9" id="KW-0812">Transmembrane</keyword>
<dbReference type="SMART" id="SM00388">
    <property type="entry name" value="HisKA"/>
    <property type="match status" value="1"/>
</dbReference>
<dbReference type="InterPro" id="IPR036097">
    <property type="entry name" value="HisK_dim/P_sf"/>
</dbReference>
<dbReference type="InterPro" id="IPR004358">
    <property type="entry name" value="Sig_transdc_His_kin-like_C"/>
</dbReference>
<name>A0ABZ2IXH4_9BACT</name>
<evidence type="ECO:0000256" key="9">
    <source>
        <dbReference type="SAM" id="Phobius"/>
    </source>
</evidence>
<feature type="domain" description="Histidine kinase" evidence="10">
    <location>
        <begin position="331"/>
        <end position="548"/>
    </location>
</feature>
<evidence type="ECO:0000256" key="5">
    <source>
        <dbReference type="ARBA" id="ARBA00022741"/>
    </source>
</evidence>
<dbReference type="SUPFAM" id="SSF47384">
    <property type="entry name" value="Homodimeric domain of signal transducing histidine kinase"/>
    <property type="match status" value="1"/>
</dbReference>
<feature type="transmembrane region" description="Helical" evidence="9">
    <location>
        <begin position="12"/>
        <end position="32"/>
    </location>
</feature>
<dbReference type="Pfam" id="PF02518">
    <property type="entry name" value="HATPase_c"/>
    <property type="match status" value="1"/>
</dbReference>
<keyword evidence="9" id="KW-0472">Membrane</keyword>
<evidence type="ECO:0000256" key="3">
    <source>
        <dbReference type="ARBA" id="ARBA00022553"/>
    </source>
</evidence>
<dbReference type="InterPro" id="IPR003661">
    <property type="entry name" value="HisK_dim/P_dom"/>
</dbReference>
<dbReference type="Pfam" id="PF00512">
    <property type="entry name" value="HisKA"/>
    <property type="match status" value="1"/>
</dbReference>
<comment type="catalytic activity">
    <reaction evidence="1">
        <text>ATP + protein L-histidine = ADP + protein N-phospho-L-histidine.</text>
        <dbReference type="EC" id="2.7.13.3"/>
    </reaction>
</comment>
<dbReference type="Gene3D" id="1.10.287.130">
    <property type="match status" value="1"/>
</dbReference>
<dbReference type="InterPro" id="IPR036890">
    <property type="entry name" value="HATPase_C_sf"/>
</dbReference>
<evidence type="ECO:0000256" key="4">
    <source>
        <dbReference type="ARBA" id="ARBA00022679"/>
    </source>
</evidence>
<keyword evidence="9" id="KW-1133">Transmembrane helix</keyword>
<evidence type="ECO:0000313" key="11">
    <source>
        <dbReference type="EMBL" id="WWX22144.1"/>
    </source>
</evidence>
<dbReference type="CDD" id="cd18773">
    <property type="entry name" value="PDC1_HK_sensor"/>
    <property type="match status" value="1"/>
</dbReference>
<dbReference type="InterPro" id="IPR005467">
    <property type="entry name" value="His_kinase_dom"/>
</dbReference>
<evidence type="ECO:0000256" key="7">
    <source>
        <dbReference type="ARBA" id="ARBA00022840"/>
    </source>
</evidence>
<keyword evidence="8" id="KW-0902">Two-component regulatory system</keyword>
<dbReference type="PANTHER" id="PTHR43065">
    <property type="entry name" value="SENSOR HISTIDINE KINASE"/>
    <property type="match status" value="1"/>
</dbReference>
<keyword evidence="5" id="KW-0547">Nucleotide-binding</keyword>
<dbReference type="RefSeq" id="WP_338667832.1">
    <property type="nucleotide sequence ID" value="NZ_CP146609.1"/>
</dbReference>
<keyword evidence="4" id="KW-0808">Transferase</keyword>
<dbReference type="InterPro" id="IPR003594">
    <property type="entry name" value="HATPase_dom"/>
</dbReference>
<dbReference type="Gene3D" id="3.30.450.20">
    <property type="entry name" value="PAS domain"/>
    <property type="match status" value="1"/>
</dbReference>
<keyword evidence="7 11" id="KW-0067">ATP-binding</keyword>